<comment type="caution">
    <text evidence="1">The sequence shown here is derived from an EMBL/GenBank/DDBJ whole genome shotgun (WGS) entry which is preliminary data.</text>
</comment>
<organism evidence="1 2">
    <name type="scientific">Sphingobacterium suaedae</name>
    <dbReference type="NCBI Taxonomy" id="1686402"/>
    <lineage>
        <taxon>Bacteria</taxon>
        <taxon>Pseudomonadati</taxon>
        <taxon>Bacteroidota</taxon>
        <taxon>Sphingobacteriia</taxon>
        <taxon>Sphingobacteriales</taxon>
        <taxon>Sphingobacteriaceae</taxon>
        <taxon>Sphingobacterium</taxon>
    </lineage>
</organism>
<protein>
    <recommendedName>
        <fullName evidence="3">Response regulatory domain-containing protein</fullName>
    </recommendedName>
</protein>
<dbReference type="RefSeq" id="WP_380900840.1">
    <property type="nucleotide sequence ID" value="NZ_JBHUEG010000007.1"/>
</dbReference>
<reference evidence="2" key="1">
    <citation type="journal article" date="2019" name="Int. J. Syst. Evol. Microbiol.">
        <title>The Global Catalogue of Microorganisms (GCM) 10K type strain sequencing project: providing services to taxonomists for standard genome sequencing and annotation.</title>
        <authorList>
            <consortium name="The Broad Institute Genomics Platform"/>
            <consortium name="The Broad Institute Genome Sequencing Center for Infectious Disease"/>
            <person name="Wu L."/>
            <person name="Ma J."/>
        </authorList>
    </citation>
    <scope>NUCLEOTIDE SEQUENCE [LARGE SCALE GENOMIC DNA]</scope>
    <source>
        <strain evidence="2">KCTC 42662</strain>
    </source>
</reference>
<proteinExistence type="predicted"/>
<evidence type="ECO:0008006" key="3">
    <source>
        <dbReference type="Google" id="ProtNLM"/>
    </source>
</evidence>
<name>A0ABW5KG92_9SPHI</name>
<accession>A0ABW5KG92</accession>
<gene>
    <name evidence="1" type="ORF">ACFSR5_03700</name>
</gene>
<sequence length="127" mass="14144">MDVIHVGIISSNRKLRFSLRTLLVEEGGDAVDLVCEGLSLYEFGWKKLSIPDVVLIDMDHVSTFQDIYLAYAQEIFPRAAVLLLYDETFPADKSHPAMRIAGLSKQCTALELLTAVFRVVQEGVTLS</sequence>
<keyword evidence="2" id="KW-1185">Reference proteome</keyword>
<evidence type="ECO:0000313" key="1">
    <source>
        <dbReference type="EMBL" id="MFD2546747.1"/>
    </source>
</evidence>
<dbReference type="EMBL" id="JBHULR010000003">
    <property type="protein sequence ID" value="MFD2546747.1"/>
    <property type="molecule type" value="Genomic_DNA"/>
</dbReference>
<evidence type="ECO:0000313" key="2">
    <source>
        <dbReference type="Proteomes" id="UP001597545"/>
    </source>
</evidence>
<dbReference type="Proteomes" id="UP001597545">
    <property type="component" value="Unassembled WGS sequence"/>
</dbReference>